<evidence type="ECO:0000256" key="12">
    <source>
        <dbReference type="SAM" id="Phobius"/>
    </source>
</evidence>
<keyword evidence="9 12" id="KW-0472">Membrane</keyword>
<dbReference type="InterPro" id="IPR000048">
    <property type="entry name" value="IQ_motif_EF-hand-BS"/>
</dbReference>
<evidence type="ECO:0000256" key="7">
    <source>
        <dbReference type="ARBA" id="ARBA00022989"/>
    </source>
</evidence>
<dbReference type="InterPro" id="IPR038354">
    <property type="entry name" value="VKOR_sf"/>
</dbReference>
<dbReference type="Gene3D" id="1.20.5.190">
    <property type="match status" value="1"/>
</dbReference>
<name>A0A1A8U191_NOTFU</name>
<reference evidence="14" key="1">
    <citation type="submission" date="2016-05" db="EMBL/GenBank/DDBJ databases">
        <authorList>
            <person name="Lavstsen T."/>
            <person name="Jespersen J.S."/>
        </authorList>
    </citation>
    <scope>NUCLEOTIDE SEQUENCE</scope>
    <source>
        <tissue evidence="14">Brain</tissue>
    </source>
</reference>
<keyword evidence="6" id="KW-0256">Endoplasmic reticulum</keyword>
<dbReference type="Pfam" id="PF00612">
    <property type="entry name" value="IQ"/>
    <property type="match status" value="1"/>
</dbReference>
<keyword evidence="11" id="KW-0676">Redox-active center</keyword>
<evidence type="ECO:0000256" key="1">
    <source>
        <dbReference type="ARBA" id="ARBA00004477"/>
    </source>
</evidence>
<organism evidence="14">
    <name type="scientific">Nothobranchius furzeri</name>
    <name type="common">Turquoise killifish</name>
    <dbReference type="NCBI Taxonomy" id="105023"/>
    <lineage>
        <taxon>Eukaryota</taxon>
        <taxon>Metazoa</taxon>
        <taxon>Chordata</taxon>
        <taxon>Craniata</taxon>
        <taxon>Vertebrata</taxon>
        <taxon>Euteleostomi</taxon>
        <taxon>Actinopterygii</taxon>
        <taxon>Neopterygii</taxon>
        <taxon>Teleostei</taxon>
        <taxon>Neoteleostei</taxon>
        <taxon>Acanthomorphata</taxon>
        <taxon>Ovalentaria</taxon>
        <taxon>Atherinomorphae</taxon>
        <taxon>Cyprinodontiformes</taxon>
        <taxon>Nothobranchiidae</taxon>
        <taxon>Nothobranchius</taxon>
    </lineage>
</organism>
<evidence type="ECO:0000256" key="2">
    <source>
        <dbReference type="ARBA" id="ARBA00006214"/>
    </source>
</evidence>
<dbReference type="CDD" id="cd12917">
    <property type="entry name" value="VKOR_euk"/>
    <property type="match status" value="1"/>
</dbReference>
<evidence type="ECO:0000256" key="10">
    <source>
        <dbReference type="ARBA" id="ARBA00023157"/>
    </source>
</evidence>
<evidence type="ECO:0000256" key="5">
    <source>
        <dbReference type="ARBA" id="ARBA00022719"/>
    </source>
</evidence>
<dbReference type="Gene3D" id="1.20.58.530">
    <property type="match status" value="1"/>
</dbReference>
<evidence type="ECO:0000256" key="9">
    <source>
        <dbReference type="ARBA" id="ARBA00023136"/>
    </source>
</evidence>
<accession>A0A1A8U191</accession>
<dbReference type="PROSITE" id="PS50096">
    <property type="entry name" value="IQ"/>
    <property type="match status" value="1"/>
</dbReference>
<keyword evidence="5" id="KW-0874">Quinone</keyword>
<gene>
    <name evidence="14" type="primary">MYO19</name>
</gene>
<keyword evidence="8" id="KW-0560">Oxidoreductase</keyword>
<dbReference type="InterPro" id="IPR012932">
    <property type="entry name" value="VKOR"/>
</dbReference>
<evidence type="ECO:0000313" key="14">
    <source>
        <dbReference type="EMBL" id="SBS41835.1"/>
    </source>
</evidence>
<dbReference type="GO" id="GO:0042373">
    <property type="term" value="P:vitamin K metabolic process"/>
    <property type="evidence" value="ECO:0007669"/>
    <property type="project" value="InterPro"/>
</dbReference>
<evidence type="ECO:0000259" key="13">
    <source>
        <dbReference type="SMART" id="SM00756"/>
    </source>
</evidence>
<dbReference type="Gene3D" id="1.20.1440.130">
    <property type="entry name" value="VKOR domain"/>
    <property type="match status" value="1"/>
</dbReference>
<dbReference type="SMART" id="SM00756">
    <property type="entry name" value="VKc"/>
    <property type="match status" value="1"/>
</dbReference>
<dbReference type="AlphaFoldDB" id="A0A1A8U191"/>
<evidence type="ECO:0000256" key="3">
    <source>
        <dbReference type="ARBA" id="ARBA00012278"/>
    </source>
</evidence>
<feature type="domain" description="Vitamin K epoxide reductase" evidence="13">
    <location>
        <begin position="320"/>
        <end position="468"/>
    </location>
</feature>
<dbReference type="GO" id="GO:0005789">
    <property type="term" value="C:endoplasmic reticulum membrane"/>
    <property type="evidence" value="ECO:0007669"/>
    <property type="project" value="UniProtKB-SubCell"/>
</dbReference>
<keyword evidence="10" id="KW-1015">Disulfide bond</keyword>
<evidence type="ECO:0000256" key="8">
    <source>
        <dbReference type="ARBA" id="ARBA00023002"/>
    </source>
</evidence>
<proteinExistence type="inferred from homology"/>
<protein>
    <recommendedName>
        <fullName evidence="3">vitamin-K-epoxide reductase (warfarin-sensitive)</fullName>
        <ecNumber evidence="3">1.17.4.4</ecNumber>
    </recommendedName>
</protein>
<dbReference type="SUPFAM" id="SSF52540">
    <property type="entry name" value="P-loop containing nucleoside triphosphate hydrolases"/>
    <property type="match status" value="1"/>
</dbReference>
<dbReference type="InterPro" id="IPR027417">
    <property type="entry name" value="P-loop_NTPase"/>
</dbReference>
<keyword evidence="7 12" id="KW-1133">Transmembrane helix</keyword>
<dbReference type="FunFam" id="1.20.1440.130:FF:000001">
    <property type="entry name" value="Vitamin K epoxide reductase complex subunit 1-like 1"/>
    <property type="match status" value="1"/>
</dbReference>
<evidence type="ECO:0000256" key="11">
    <source>
        <dbReference type="ARBA" id="ARBA00023284"/>
    </source>
</evidence>
<dbReference type="EC" id="1.17.4.4" evidence="3"/>
<dbReference type="Pfam" id="PF07884">
    <property type="entry name" value="VKOR"/>
    <property type="match status" value="1"/>
</dbReference>
<evidence type="ECO:0000256" key="6">
    <source>
        <dbReference type="ARBA" id="ARBA00022824"/>
    </source>
</evidence>
<dbReference type="PANTHER" id="PTHR14519">
    <property type="entry name" value="VITAMIN K EPOXIDE REDUCTASE COMPLEX, SUBUNIT 1"/>
    <property type="match status" value="1"/>
</dbReference>
<sequence>MLRIRLEKELSGNANISWDKFSKLPYFTVAHYAGRVDYQIDGMVGKNKDPVPPELTDPESDLNNVLQQEVEKVLSVVLHHHRLCEGRSSLVHCGRTKVFLTQTTLDLLEDQRKKILSQCAFSIQCCWLRYQRRKRLVRRQSVTLIQAAVRSWLVRKQIQRWNRAAAVIQKTWKKWRALLKSLAESELDDAKDLASEDILELNPIVRERGSVQLSSIQDPVTVQGWPMGLALASAPSIAVSLTTTGFQKVMSVMASLNFPSRRGEYKVETNQYKQGLASIRAQPKGSVKLHYQRSPLLYADMQPDLKSDVTGFNAILLEKTLWERIARLLVCLLGILISLYAFHVEREKGRDPTYTALCDVSSSISCSKVFSSRWGRGFGLLGSIFGNDSALNQPNSVYGVLFYAFQLLLGMTVSAMAALFLMMTSILSVVGSLYLGYILYFVLEDVCIICITTYALNFILFILNYKRLVYLNEAWKQQLEAKQD</sequence>
<evidence type="ECO:0000256" key="4">
    <source>
        <dbReference type="ARBA" id="ARBA00022692"/>
    </source>
</evidence>
<dbReference type="InterPro" id="IPR042406">
    <property type="entry name" value="VKORC1/VKORC1L1"/>
</dbReference>
<dbReference type="GO" id="GO:0048038">
    <property type="term" value="F:quinone binding"/>
    <property type="evidence" value="ECO:0007669"/>
    <property type="project" value="UniProtKB-KW"/>
</dbReference>
<dbReference type="GO" id="GO:0047057">
    <property type="term" value="F:vitamin-K-epoxide reductase (warfarin-sensitive) activity"/>
    <property type="evidence" value="ECO:0007669"/>
    <property type="project" value="UniProtKB-EC"/>
</dbReference>
<dbReference type="EMBL" id="HAEJ01001378">
    <property type="protein sequence ID" value="SBS41835.1"/>
    <property type="molecule type" value="Transcribed_RNA"/>
</dbReference>
<reference evidence="14" key="2">
    <citation type="submission" date="2016-06" db="EMBL/GenBank/DDBJ databases">
        <title>The genome of a short-lived fish provides insights into sex chromosome evolution and the genetic control of aging.</title>
        <authorList>
            <person name="Reichwald K."/>
            <person name="Felder M."/>
            <person name="Petzold A."/>
            <person name="Koch P."/>
            <person name="Groth M."/>
            <person name="Platzer M."/>
        </authorList>
    </citation>
    <scope>NUCLEOTIDE SEQUENCE</scope>
    <source>
        <tissue evidence="14">Brain</tissue>
    </source>
</reference>
<feature type="transmembrane region" description="Helical" evidence="12">
    <location>
        <begin position="325"/>
        <end position="343"/>
    </location>
</feature>
<keyword evidence="4 12" id="KW-0812">Transmembrane</keyword>
<dbReference type="PANTHER" id="PTHR14519:SF5">
    <property type="entry name" value="VITAMIN K EPOXIDE REDUCTASE COMPLEX SUBUNIT 1-LIKE PROTEIN 1"/>
    <property type="match status" value="1"/>
</dbReference>
<feature type="transmembrane region" description="Helical" evidence="12">
    <location>
        <begin position="400"/>
        <end position="422"/>
    </location>
</feature>
<comment type="similarity">
    <text evidence="2">Belongs to the VKOR family.</text>
</comment>
<feature type="transmembrane region" description="Helical" evidence="12">
    <location>
        <begin position="434"/>
        <end position="463"/>
    </location>
</feature>
<comment type="subcellular location">
    <subcellularLocation>
        <location evidence="1">Endoplasmic reticulum membrane</location>
        <topology evidence="1">Multi-pass membrane protein</topology>
    </subcellularLocation>
</comment>